<feature type="domain" description="ABC transporter" evidence="5">
    <location>
        <begin position="2"/>
        <end position="222"/>
    </location>
</feature>
<keyword evidence="4 6" id="KW-0067">ATP-binding</keyword>
<dbReference type="PANTHER" id="PTHR43335">
    <property type="entry name" value="ABC TRANSPORTER, ATP-BINDING PROTEIN"/>
    <property type="match status" value="1"/>
</dbReference>
<dbReference type="OrthoDB" id="9804819at2"/>
<evidence type="ECO:0000313" key="6">
    <source>
        <dbReference type="EMBL" id="CUQ81481.1"/>
    </source>
</evidence>
<evidence type="ECO:0000259" key="5">
    <source>
        <dbReference type="PROSITE" id="PS50893"/>
    </source>
</evidence>
<protein>
    <submittedName>
        <fullName evidence="6">Daunorubicin/doxorubicin resistance ATP-binding protein DrrA</fullName>
        <ecNumber evidence="6">3.6.3.-</ecNumber>
    </submittedName>
</protein>
<dbReference type="Gene3D" id="3.40.50.300">
    <property type="entry name" value="P-loop containing nucleotide triphosphate hydrolases"/>
    <property type="match status" value="1"/>
</dbReference>
<comment type="similarity">
    <text evidence="1">Belongs to the ABC transporter superfamily.</text>
</comment>
<dbReference type="GO" id="GO:0005524">
    <property type="term" value="F:ATP binding"/>
    <property type="evidence" value="ECO:0007669"/>
    <property type="project" value="UniProtKB-KW"/>
</dbReference>
<reference evidence="6 7" key="1">
    <citation type="submission" date="2015-09" db="EMBL/GenBank/DDBJ databases">
        <authorList>
            <consortium name="Pathogen Informatics"/>
        </authorList>
    </citation>
    <scope>NUCLEOTIDE SEQUENCE [LARGE SCALE GENOMIC DNA]</scope>
    <source>
        <strain evidence="6 7">2789STDY5834928</strain>
    </source>
</reference>
<dbReference type="EC" id="3.6.3.-" evidence="6"/>
<keyword evidence="3" id="KW-0547">Nucleotide-binding</keyword>
<organism evidence="6 7">
    <name type="scientific">[Eubacterium] siraeum</name>
    <dbReference type="NCBI Taxonomy" id="39492"/>
    <lineage>
        <taxon>Bacteria</taxon>
        <taxon>Bacillati</taxon>
        <taxon>Bacillota</taxon>
        <taxon>Clostridia</taxon>
        <taxon>Eubacteriales</taxon>
        <taxon>Oscillospiraceae</taxon>
        <taxon>Oscillospiraceae incertae sedis</taxon>
    </lineage>
</organism>
<keyword evidence="6" id="KW-0378">Hydrolase</keyword>
<dbReference type="InterPro" id="IPR027417">
    <property type="entry name" value="P-loop_NTPase"/>
</dbReference>
<dbReference type="PROSITE" id="PS50893">
    <property type="entry name" value="ABC_TRANSPORTER_2"/>
    <property type="match status" value="1"/>
</dbReference>
<dbReference type="InterPro" id="IPR003439">
    <property type="entry name" value="ABC_transporter-like_ATP-bd"/>
</dbReference>
<evidence type="ECO:0000256" key="3">
    <source>
        <dbReference type="ARBA" id="ARBA00022741"/>
    </source>
</evidence>
<evidence type="ECO:0000256" key="1">
    <source>
        <dbReference type="ARBA" id="ARBA00005417"/>
    </source>
</evidence>
<accession>A0A174ZBX1</accession>
<proteinExistence type="inferred from homology"/>
<evidence type="ECO:0000256" key="4">
    <source>
        <dbReference type="ARBA" id="ARBA00022840"/>
    </source>
</evidence>
<dbReference type="GO" id="GO:0016887">
    <property type="term" value="F:ATP hydrolysis activity"/>
    <property type="evidence" value="ECO:0007669"/>
    <property type="project" value="InterPro"/>
</dbReference>
<evidence type="ECO:0000256" key="2">
    <source>
        <dbReference type="ARBA" id="ARBA00022448"/>
    </source>
</evidence>
<name>A0A174ZBX1_9FIRM</name>
<dbReference type="Proteomes" id="UP000095662">
    <property type="component" value="Unassembled WGS sequence"/>
</dbReference>
<keyword evidence="2" id="KW-0813">Transport</keyword>
<dbReference type="SMART" id="SM00382">
    <property type="entry name" value="AAA"/>
    <property type="match status" value="1"/>
</dbReference>
<sequence>MLQIKNLHKSYGAFEVLRGLEMNVNTGDIYGFLGKNGCGKTTTMNIVSNIIPKDSGEINFGKENCKIGYLPETPSMFTYMNGYEYLDYIASCCSYKDDKKKRIDEVINIVGMAEGGKRRIKGYSRGMNQRLGIAAAIFDHPDLLILDEPTSALDPQGRAEVMSIIKNLADMGTTIILCTHILSDVERTANRIGIVRDGRMAVEGTISEIKEQYDKAGKKIVMGIFGDPSAAIQPVSTLTGGNFYFDRQRAVFEIPIASDINEQETAHRLFDLLNSAGLTVSLFVIENKTLEQIYMETIG</sequence>
<dbReference type="STRING" id="39492.ERS852540_00266"/>
<dbReference type="InterPro" id="IPR003593">
    <property type="entry name" value="AAA+_ATPase"/>
</dbReference>
<evidence type="ECO:0000313" key="7">
    <source>
        <dbReference type="Proteomes" id="UP000095662"/>
    </source>
</evidence>
<dbReference type="PANTHER" id="PTHR43335:SF4">
    <property type="entry name" value="ABC TRANSPORTER, ATP-BINDING PROTEIN"/>
    <property type="match status" value="1"/>
</dbReference>
<dbReference type="SUPFAM" id="SSF52540">
    <property type="entry name" value="P-loop containing nucleoside triphosphate hydrolases"/>
    <property type="match status" value="1"/>
</dbReference>
<dbReference type="Pfam" id="PF00005">
    <property type="entry name" value="ABC_tran"/>
    <property type="match status" value="1"/>
</dbReference>
<dbReference type="AlphaFoldDB" id="A0A174ZBX1"/>
<dbReference type="EMBL" id="CZBY01000002">
    <property type="protein sequence ID" value="CUQ81481.1"/>
    <property type="molecule type" value="Genomic_DNA"/>
</dbReference>
<gene>
    <name evidence="6" type="primary">drrA_1</name>
    <name evidence="6" type="ORF">ERS852540_00266</name>
</gene>